<evidence type="ECO:0000313" key="3">
    <source>
        <dbReference type="Proteomes" id="UP000295008"/>
    </source>
</evidence>
<sequence>MLHPWIERRDFRIPARLIVRVVLGDGRSLLGKAEDLSLGGMKLRLHERCPPDTGLTVLLNPPGAALRLAAVSRWTLPADIQLREYFCGIRFAPLDPEQYRRLRAFVFEQSRPWVERRDGEIFSGN</sequence>
<accession>A0A4R1R8N2</accession>
<evidence type="ECO:0000259" key="1">
    <source>
        <dbReference type="Pfam" id="PF07238"/>
    </source>
</evidence>
<comment type="caution">
    <text evidence="2">The sequence shown here is derived from an EMBL/GenBank/DDBJ whole genome shotgun (WGS) entry which is preliminary data.</text>
</comment>
<dbReference type="Proteomes" id="UP000295008">
    <property type="component" value="Unassembled WGS sequence"/>
</dbReference>
<dbReference type="EMBL" id="SLUN01000029">
    <property type="protein sequence ID" value="TCL62021.1"/>
    <property type="molecule type" value="Genomic_DNA"/>
</dbReference>
<evidence type="ECO:0000313" key="2">
    <source>
        <dbReference type="EMBL" id="TCL62021.1"/>
    </source>
</evidence>
<proteinExistence type="predicted"/>
<dbReference type="Gene3D" id="2.40.10.220">
    <property type="entry name" value="predicted glycosyltransferase like domains"/>
    <property type="match status" value="1"/>
</dbReference>
<dbReference type="AlphaFoldDB" id="A0A4R1R8N2"/>
<name>A0A4R1R8N2_HYDET</name>
<dbReference type="RefSeq" id="WP_165908156.1">
    <property type="nucleotide sequence ID" value="NZ_SLUN01000029.1"/>
</dbReference>
<dbReference type="Pfam" id="PF07238">
    <property type="entry name" value="PilZ"/>
    <property type="match status" value="1"/>
</dbReference>
<dbReference type="SUPFAM" id="SSF141371">
    <property type="entry name" value="PilZ domain-like"/>
    <property type="match status" value="1"/>
</dbReference>
<protein>
    <submittedName>
        <fullName evidence="2">PilZ domain-containing protein</fullName>
    </submittedName>
</protein>
<feature type="domain" description="PilZ" evidence="1">
    <location>
        <begin position="8"/>
        <end position="108"/>
    </location>
</feature>
<dbReference type="GO" id="GO:0035438">
    <property type="term" value="F:cyclic-di-GMP binding"/>
    <property type="evidence" value="ECO:0007669"/>
    <property type="project" value="InterPro"/>
</dbReference>
<dbReference type="InterPro" id="IPR009875">
    <property type="entry name" value="PilZ_domain"/>
</dbReference>
<organism evidence="2 3">
    <name type="scientific">Hydrogenispora ethanolica</name>
    <dbReference type="NCBI Taxonomy" id="1082276"/>
    <lineage>
        <taxon>Bacteria</taxon>
        <taxon>Bacillati</taxon>
        <taxon>Bacillota</taxon>
        <taxon>Hydrogenispora</taxon>
    </lineage>
</organism>
<keyword evidence="3" id="KW-1185">Reference proteome</keyword>
<gene>
    <name evidence="2" type="ORF">EDC14_102950</name>
</gene>
<reference evidence="2 3" key="1">
    <citation type="submission" date="2019-03" db="EMBL/GenBank/DDBJ databases">
        <title>Genomic Encyclopedia of Type Strains, Phase IV (KMG-IV): sequencing the most valuable type-strain genomes for metagenomic binning, comparative biology and taxonomic classification.</title>
        <authorList>
            <person name="Goeker M."/>
        </authorList>
    </citation>
    <scope>NUCLEOTIDE SEQUENCE [LARGE SCALE GENOMIC DNA]</scope>
    <source>
        <strain evidence="2 3">LX-B</strain>
    </source>
</reference>